<name>A0A0A5G8A4_9BACI</name>
<keyword evidence="3" id="KW-1185">Reference proteome</keyword>
<dbReference type="EMBL" id="AVPG01000003">
    <property type="protein sequence ID" value="KGX88279.1"/>
    <property type="molecule type" value="Genomic_DNA"/>
</dbReference>
<accession>A0A0A5G8A4</accession>
<dbReference type="AlphaFoldDB" id="A0A0A5G8A4"/>
<protein>
    <submittedName>
        <fullName evidence="2">Uncharacterized protein</fullName>
    </submittedName>
</protein>
<reference evidence="2 3" key="1">
    <citation type="submission" date="2013-08" db="EMBL/GenBank/DDBJ databases">
        <authorList>
            <person name="Huang J."/>
            <person name="Wang G."/>
        </authorList>
    </citation>
    <scope>NUCLEOTIDE SEQUENCE [LARGE SCALE GENOMIC DNA]</scope>
    <source>
        <strain evidence="2 3">JSM 072002</strain>
    </source>
</reference>
<keyword evidence="1" id="KW-0472">Membrane</keyword>
<keyword evidence="1" id="KW-1133">Transmembrane helix</keyword>
<evidence type="ECO:0000256" key="1">
    <source>
        <dbReference type="SAM" id="Phobius"/>
    </source>
</evidence>
<keyword evidence="1" id="KW-0812">Transmembrane</keyword>
<comment type="caution">
    <text evidence="2">The sequence shown here is derived from an EMBL/GenBank/DDBJ whole genome shotgun (WGS) entry which is preliminary data.</text>
</comment>
<dbReference type="Proteomes" id="UP000030401">
    <property type="component" value="Unassembled WGS sequence"/>
</dbReference>
<sequence>MNNKKALNPILWISCFFVSGGIEICAQILRLMLGIPEFMRGTYEMGVQPSSQ</sequence>
<feature type="transmembrane region" description="Helical" evidence="1">
    <location>
        <begin position="6"/>
        <end position="29"/>
    </location>
</feature>
<gene>
    <name evidence="2" type="ORF">N784_10985</name>
</gene>
<evidence type="ECO:0000313" key="2">
    <source>
        <dbReference type="EMBL" id="KGX88279.1"/>
    </source>
</evidence>
<proteinExistence type="predicted"/>
<organism evidence="2 3">
    <name type="scientific">Pontibacillus litoralis JSM 072002</name>
    <dbReference type="NCBI Taxonomy" id="1385512"/>
    <lineage>
        <taxon>Bacteria</taxon>
        <taxon>Bacillati</taxon>
        <taxon>Bacillota</taxon>
        <taxon>Bacilli</taxon>
        <taxon>Bacillales</taxon>
        <taxon>Bacillaceae</taxon>
        <taxon>Pontibacillus</taxon>
    </lineage>
</organism>
<evidence type="ECO:0000313" key="3">
    <source>
        <dbReference type="Proteomes" id="UP000030401"/>
    </source>
</evidence>